<dbReference type="Proteomes" id="UP000828390">
    <property type="component" value="Unassembled WGS sequence"/>
</dbReference>
<reference evidence="3" key="1">
    <citation type="journal article" date="2019" name="bioRxiv">
        <title>The Genome of the Zebra Mussel, Dreissena polymorpha: A Resource for Invasive Species Research.</title>
        <authorList>
            <person name="McCartney M.A."/>
            <person name="Auch B."/>
            <person name="Kono T."/>
            <person name="Mallez S."/>
            <person name="Zhang Y."/>
            <person name="Obille A."/>
            <person name="Becker A."/>
            <person name="Abrahante J.E."/>
            <person name="Garbe J."/>
            <person name="Badalamenti J.P."/>
            <person name="Herman A."/>
            <person name="Mangelson H."/>
            <person name="Liachko I."/>
            <person name="Sullivan S."/>
            <person name="Sone E.D."/>
            <person name="Koren S."/>
            <person name="Silverstein K.A.T."/>
            <person name="Beckman K.B."/>
            <person name="Gohl D.M."/>
        </authorList>
    </citation>
    <scope>NUCLEOTIDE SEQUENCE</scope>
    <source>
        <strain evidence="3">Duluth1</strain>
        <tissue evidence="3">Whole animal</tissue>
    </source>
</reference>
<keyword evidence="2" id="KW-0472">Membrane</keyword>
<reference evidence="3" key="2">
    <citation type="submission" date="2020-11" db="EMBL/GenBank/DDBJ databases">
        <authorList>
            <person name="McCartney M.A."/>
            <person name="Auch B."/>
            <person name="Kono T."/>
            <person name="Mallez S."/>
            <person name="Becker A."/>
            <person name="Gohl D.M."/>
            <person name="Silverstein K.A.T."/>
            <person name="Koren S."/>
            <person name="Bechman K.B."/>
            <person name="Herman A."/>
            <person name="Abrahante J.E."/>
            <person name="Garbe J."/>
        </authorList>
    </citation>
    <scope>NUCLEOTIDE SEQUENCE</scope>
    <source>
        <strain evidence="3">Duluth1</strain>
        <tissue evidence="3">Whole animal</tissue>
    </source>
</reference>
<comment type="caution">
    <text evidence="3">The sequence shown here is derived from an EMBL/GenBank/DDBJ whole genome shotgun (WGS) entry which is preliminary data.</text>
</comment>
<evidence type="ECO:0000313" key="3">
    <source>
        <dbReference type="EMBL" id="KAH3720054.1"/>
    </source>
</evidence>
<keyword evidence="2" id="KW-1133">Transmembrane helix</keyword>
<evidence type="ECO:0000313" key="4">
    <source>
        <dbReference type="Proteomes" id="UP000828390"/>
    </source>
</evidence>
<feature type="region of interest" description="Disordered" evidence="1">
    <location>
        <begin position="195"/>
        <end position="220"/>
    </location>
</feature>
<protein>
    <submittedName>
        <fullName evidence="3">Uncharacterized protein</fullName>
    </submittedName>
</protein>
<evidence type="ECO:0000256" key="2">
    <source>
        <dbReference type="SAM" id="Phobius"/>
    </source>
</evidence>
<dbReference type="AlphaFoldDB" id="A0A9D4CAF3"/>
<feature type="compositionally biased region" description="Basic residues" evidence="1">
    <location>
        <begin position="195"/>
        <end position="207"/>
    </location>
</feature>
<feature type="transmembrane region" description="Helical" evidence="2">
    <location>
        <begin position="149"/>
        <end position="174"/>
    </location>
</feature>
<dbReference type="EMBL" id="JAIWYP010000013">
    <property type="protein sequence ID" value="KAH3720054.1"/>
    <property type="molecule type" value="Genomic_DNA"/>
</dbReference>
<accession>A0A9D4CAF3</accession>
<evidence type="ECO:0000256" key="1">
    <source>
        <dbReference type="SAM" id="MobiDB-lite"/>
    </source>
</evidence>
<keyword evidence="4" id="KW-1185">Reference proteome</keyword>
<organism evidence="3 4">
    <name type="scientific">Dreissena polymorpha</name>
    <name type="common">Zebra mussel</name>
    <name type="synonym">Mytilus polymorpha</name>
    <dbReference type="NCBI Taxonomy" id="45954"/>
    <lineage>
        <taxon>Eukaryota</taxon>
        <taxon>Metazoa</taxon>
        <taxon>Spiralia</taxon>
        <taxon>Lophotrochozoa</taxon>
        <taxon>Mollusca</taxon>
        <taxon>Bivalvia</taxon>
        <taxon>Autobranchia</taxon>
        <taxon>Heteroconchia</taxon>
        <taxon>Euheterodonta</taxon>
        <taxon>Imparidentia</taxon>
        <taxon>Neoheterodontei</taxon>
        <taxon>Myida</taxon>
        <taxon>Dreissenoidea</taxon>
        <taxon>Dreissenidae</taxon>
        <taxon>Dreissena</taxon>
    </lineage>
</organism>
<name>A0A9D4CAF3_DREPO</name>
<proteinExistence type="predicted"/>
<gene>
    <name evidence="3" type="ORF">DPMN_062946</name>
</gene>
<sequence length="329" mass="37692">MATVRQYDGDNAIERWRHCDDTTATVRYDYRIVAPAPNSIERAFGVWKRTFHVLHGKIRMKPAKYYFYYCYCCFSYNNYYLCCCYWRNGACIDGCKQGFYGDVCNSTCSNGCFDRKCRQESGACAEGCIQGRVGVECTDREAGLGRDEIAGAAGGAFVIIVWAAVVIVLVFFVYRRRLKNYDVFNRNTPFSARRKRGSSRRHLRRRSSNSTAGNDVPEIDMEDDVFDNDEGFRHRPCCLHGGRVVTFEEDAPMRCTCKHRASRDFFVCRGYDIHENGQFQHILKESILHEEPINLDMDQIADSIEIKTLSAIRDPEPNVGDNYGDSSEV</sequence>
<keyword evidence="2" id="KW-0812">Transmembrane</keyword>